<comment type="caution">
    <text evidence="4">The sequence shown here is derived from an EMBL/GenBank/DDBJ whole genome shotgun (WGS) entry which is preliminary data.</text>
</comment>
<evidence type="ECO:0000313" key="12">
    <source>
        <dbReference type="Proteomes" id="UP000663865"/>
    </source>
</evidence>
<accession>A0A817VJH1</accession>
<dbReference type="EMBL" id="CAJOBP010001930">
    <property type="protein sequence ID" value="CAF4322375.1"/>
    <property type="molecule type" value="Genomic_DNA"/>
</dbReference>
<evidence type="ECO:0000313" key="5">
    <source>
        <dbReference type="EMBL" id="CAF3600017.1"/>
    </source>
</evidence>
<reference evidence="4" key="1">
    <citation type="submission" date="2021-02" db="EMBL/GenBank/DDBJ databases">
        <authorList>
            <person name="Nowell W R."/>
        </authorList>
    </citation>
    <scope>NUCLEOTIDE SEQUENCE</scope>
</reference>
<dbReference type="EMBL" id="CAJNYU010000001">
    <property type="protein sequence ID" value="CAF3306773.1"/>
    <property type="molecule type" value="Genomic_DNA"/>
</dbReference>
<evidence type="ECO:0000256" key="1">
    <source>
        <dbReference type="SAM" id="Phobius"/>
    </source>
</evidence>
<evidence type="ECO:0000313" key="9">
    <source>
        <dbReference type="EMBL" id="CAF4526322.1"/>
    </source>
</evidence>
<evidence type="ECO:0000313" key="13">
    <source>
        <dbReference type="Proteomes" id="UP000663873"/>
    </source>
</evidence>
<dbReference type="Proteomes" id="UP000663873">
    <property type="component" value="Unassembled WGS sequence"/>
</dbReference>
<dbReference type="EMBL" id="CAJOBS010001121">
    <property type="protein sequence ID" value="CAF4690766.1"/>
    <property type="molecule type" value="Genomic_DNA"/>
</dbReference>
<evidence type="ECO:0000313" key="3">
    <source>
        <dbReference type="EMBL" id="CAF3306773.1"/>
    </source>
</evidence>
<dbReference type="EMBL" id="CAJNXB010003097">
    <property type="protein sequence ID" value="CAF3295435.1"/>
    <property type="molecule type" value="Genomic_DNA"/>
</dbReference>
<dbReference type="Proteomes" id="UP000663848">
    <property type="component" value="Unassembled WGS sequence"/>
</dbReference>
<protein>
    <submittedName>
        <fullName evidence="4">Uncharacterized protein</fullName>
    </submittedName>
</protein>
<keyword evidence="1" id="KW-1133">Transmembrane helix</keyword>
<feature type="transmembrane region" description="Helical" evidence="1">
    <location>
        <begin position="22"/>
        <end position="42"/>
    </location>
</feature>
<evidence type="ECO:0000313" key="8">
    <source>
        <dbReference type="EMBL" id="CAF4419117.1"/>
    </source>
</evidence>
<dbReference type="Proteomes" id="UP000663865">
    <property type="component" value="Unassembled WGS sequence"/>
</dbReference>
<evidence type="ECO:0000313" key="10">
    <source>
        <dbReference type="EMBL" id="CAF4644277.1"/>
    </source>
</evidence>
<dbReference type="Proteomes" id="UP000663838">
    <property type="component" value="Unassembled WGS sequence"/>
</dbReference>
<dbReference type="EMBL" id="CAJNYD010004420">
    <property type="protein sequence ID" value="CAF3600017.1"/>
    <property type="molecule type" value="Genomic_DNA"/>
</dbReference>
<keyword evidence="1" id="KW-0812">Transmembrane</keyword>
<dbReference type="EMBL" id="CAJOBQ010001921">
    <property type="protein sequence ID" value="CAF4526322.1"/>
    <property type="molecule type" value="Genomic_DNA"/>
</dbReference>
<evidence type="ECO:0000313" key="11">
    <source>
        <dbReference type="EMBL" id="CAF4690766.1"/>
    </source>
</evidence>
<dbReference type="Proteomes" id="UP000663851">
    <property type="component" value="Unassembled WGS sequence"/>
</dbReference>
<evidence type="ECO:0000313" key="6">
    <source>
        <dbReference type="EMBL" id="CAF3748501.1"/>
    </source>
</evidence>
<dbReference type="EMBL" id="CAJOBR010001909">
    <property type="protein sequence ID" value="CAF4644277.1"/>
    <property type="molecule type" value="Genomic_DNA"/>
</dbReference>
<dbReference type="Proteomes" id="UP000663833">
    <property type="component" value="Unassembled WGS sequence"/>
</dbReference>
<dbReference type="EMBL" id="CAJNYV010000115">
    <property type="protein sequence ID" value="CAF3345255.1"/>
    <property type="molecule type" value="Genomic_DNA"/>
</dbReference>
<dbReference type="OrthoDB" id="9981689at2759"/>
<dbReference type="Proteomes" id="UP000663862">
    <property type="component" value="Unassembled WGS sequence"/>
</dbReference>
<evidence type="ECO:0000313" key="4">
    <source>
        <dbReference type="EMBL" id="CAF3345255.1"/>
    </source>
</evidence>
<keyword evidence="1" id="KW-0472">Membrane</keyword>
<gene>
    <name evidence="3" type="ORF">FME351_LOCUS42</name>
    <name evidence="6" type="ORF">GRG538_LOCUS31259</name>
    <name evidence="8" type="ORF">HFQ381_LOCUS21437</name>
    <name evidence="4" type="ORF">KIK155_LOCUS3096</name>
    <name evidence="5" type="ORF">LUA448_LOCUS30384</name>
    <name evidence="10" type="ORF">QYT958_LOCUS14355</name>
    <name evidence="2" type="ORF">TIS948_LOCUS17874</name>
    <name evidence="11" type="ORF">TOA249_LOCUS16439</name>
    <name evidence="9" type="ORF">TSG867_LOCUS22943</name>
    <name evidence="7" type="ORF">UJA718_LOCUS13956</name>
</gene>
<dbReference type="Proteomes" id="UP000663872">
    <property type="component" value="Unassembled WGS sequence"/>
</dbReference>
<dbReference type="Proteomes" id="UP000663825">
    <property type="component" value="Unassembled WGS sequence"/>
</dbReference>
<dbReference type="EMBL" id="CAJNYT010005479">
    <property type="protein sequence ID" value="CAF3748501.1"/>
    <property type="molecule type" value="Genomic_DNA"/>
</dbReference>
<organism evidence="4 12">
    <name type="scientific">Rotaria socialis</name>
    <dbReference type="NCBI Taxonomy" id="392032"/>
    <lineage>
        <taxon>Eukaryota</taxon>
        <taxon>Metazoa</taxon>
        <taxon>Spiralia</taxon>
        <taxon>Gnathifera</taxon>
        <taxon>Rotifera</taxon>
        <taxon>Eurotatoria</taxon>
        <taxon>Bdelloidea</taxon>
        <taxon>Philodinida</taxon>
        <taxon>Philodinidae</taxon>
        <taxon>Rotaria</taxon>
    </lineage>
</organism>
<evidence type="ECO:0000313" key="2">
    <source>
        <dbReference type="EMBL" id="CAF3295435.1"/>
    </source>
</evidence>
<dbReference type="EMBL" id="CAJOBO010001922">
    <property type="protein sequence ID" value="CAF4419117.1"/>
    <property type="molecule type" value="Genomic_DNA"/>
</dbReference>
<evidence type="ECO:0000313" key="7">
    <source>
        <dbReference type="EMBL" id="CAF4322375.1"/>
    </source>
</evidence>
<proteinExistence type="predicted"/>
<dbReference type="AlphaFoldDB" id="A0A817VJH1"/>
<sequence>MNVTSNVEDDWFNDFQYGNKGAASFIIAYIGFYGLSIICLLGRQLKATQRQQYELPAYFLKTLWDVPNKNKLYQELADVERLKRIFRGYFADHESCTSIGHDDLQAMVEERAYACALKYQQKLRRLHLSHTDYYIDMVERFSDNDIEEKLSKSTIMTQTIIPHTKFHNMNRHEHENQIWPISVV</sequence>
<dbReference type="Proteomes" id="UP000663869">
    <property type="component" value="Unassembled WGS sequence"/>
</dbReference>
<keyword evidence="13" id="KW-1185">Reference proteome</keyword>
<name>A0A817VJH1_9BILA</name>